<reference evidence="1" key="1">
    <citation type="journal article" date="2020" name="Phytopathology">
        <title>Genome Sequence Resources of Colletotrichum truncatum, C. plurivorum, C. musicola, and C. sojae: Four Species Pathogenic to Soybean (Glycine max).</title>
        <authorList>
            <person name="Rogerio F."/>
            <person name="Boufleur T.R."/>
            <person name="Ciampi-Guillardi M."/>
            <person name="Sukno S.A."/>
            <person name="Thon M.R."/>
            <person name="Massola Junior N.S."/>
            <person name="Baroncelli R."/>
        </authorList>
    </citation>
    <scope>NUCLEOTIDE SEQUENCE</scope>
    <source>
        <strain evidence="1">LFN00145</strain>
    </source>
</reference>
<sequence>MSTSADPDVLVSAYLAARYLLVDHTAQCLQQFLLQLGGWNIGLSPDKRTWEWAIPQAQMPRLRASSWDLIDNPSCNLFEASEDEVKQFGHSEALRRANDRHTLEVVENIKKGGGLPLADYYLSRCARLPSPPKP</sequence>
<comment type="caution">
    <text evidence="1">The sequence shown here is derived from an EMBL/GenBank/DDBJ whole genome shotgun (WGS) entry which is preliminary data.</text>
</comment>
<gene>
    <name evidence="1" type="ORF">CPLU01_15699</name>
</gene>
<name>A0A8H6J902_9PEZI</name>
<proteinExistence type="predicted"/>
<accession>A0A8H6J902</accession>
<dbReference type="AlphaFoldDB" id="A0A8H6J902"/>
<evidence type="ECO:0000313" key="1">
    <source>
        <dbReference type="EMBL" id="KAF6808221.1"/>
    </source>
</evidence>
<organism evidence="1 2">
    <name type="scientific">Colletotrichum plurivorum</name>
    <dbReference type="NCBI Taxonomy" id="2175906"/>
    <lineage>
        <taxon>Eukaryota</taxon>
        <taxon>Fungi</taxon>
        <taxon>Dikarya</taxon>
        <taxon>Ascomycota</taxon>
        <taxon>Pezizomycotina</taxon>
        <taxon>Sordariomycetes</taxon>
        <taxon>Hypocreomycetidae</taxon>
        <taxon>Glomerellales</taxon>
        <taxon>Glomerellaceae</taxon>
        <taxon>Colletotrichum</taxon>
        <taxon>Colletotrichum orchidearum species complex</taxon>
    </lineage>
</organism>
<dbReference type="EMBL" id="WIGO01000590">
    <property type="protein sequence ID" value="KAF6808221.1"/>
    <property type="molecule type" value="Genomic_DNA"/>
</dbReference>
<protein>
    <submittedName>
        <fullName evidence="1">Uncharacterized protein</fullName>
    </submittedName>
</protein>
<dbReference type="Proteomes" id="UP000654918">
    <property type="component" value="Unassembled WGS sequence"/>
</dbReference>
<keyword evidence="2" id="KW-1185">Reference proteome</keyword>
<evidence type="ECO:0000313" key="2">
    <source>
        <dbReference type="Proteomes" id="UP000654918"/>
    </source>
</evidence>